<evidence type="ECO:0000313" key="1">
    <source>
        <dbReference type="EMBL" id="OWY97434.1"/>
    </source>
</evidence>
<comment type="caution">
    <text evidence="1">The sequence shown here is derived from an EMBL/GenBank/DDBJ whole genome shotgun (WGS) entry which is preliminary data.</text>
</comment>
<organism evidence="1 2">
    <name type="scientific">Phytophthora megakarya</name>
    <dbReference type="NCBI Taxonomy" id="4795"/>
    <lineage>
        <taxon>Eukaryota</taxon>
        <taxon>Sar</taxon>
        <taxon>Stramenopiles</taxon>
        <taxon>Oomycota</taxon>
        <taxon>Peronosporomycetes</taxon>
        <taxon>Peronosporales</taxon>
        <taxon>Peronosporaceae</taxon>
        <taxon>Phytophthora</taxon>
    </lineage>
</organism>
<reference evidence="2" key="1">
    <citation type="submission" date="2017-03" db="EMBL/GenBank/DDBJ databases">
        <title>Phytopthora megakarya and P. palmivora, two closely related causual agents of cacao black pod achieved similar genome size and gene model numbers by different mechanisms.</title>
        <authorList>
            <person name="Ali S."/>
            <person name="Shao J."/>
            <person name="Larry D.J."/>
            <person name="Kronmiller B."/>
            <person name="Shen D."/>
            <person name="Strem M.D."/>
            <person name="Melnick R.L."/>
            <person name="Guiltinan M.J."/>
            <person name="Tyler B.M."/>
            <person name="Meinhardt L.W."/>
            <person name="Bailey B.A."/>
        </authorList>
    </citation>
    <scope>NUCLEOTIDE SEQUENCE [LARGE SCALE GENOMIC DNA]</scope>
    <source>
        <strain evidence="2">zdho120</strain>
    </source>
</reference>
<dbReference type="AlphaFoldDB" id="A0A225UWJ5"/>
<accession>A0A225UWJ5</accession>
<protein>
    <submittedName>
        <fullName evidence="1">Uncharacterized protein</fullName>
    </submittedName>
</protein>
<keyword evidence="2" id="KW-1185">Reference proteome</keyword>
<proteinExistence type="predicted"/>
<dbReference type="EMBL" id="NBNE01010457">
    <property type="protein sequence ID" value="OWY97434.1"/>
    <property type="molecule type" value="Genomic_DNA"/>
</dbReference>
<sequence length="53" mass="6125">MDHLIFFEMLVDDDVRSPYPSNYKISSADITPQNQWSKKTAECRNNTDKGLCT</sequence>
<name>A0A225UWJ5_9STRA</name>
<gene>
    <name evidence="1" type="ORF">PHMEG_00032030</name>
</gene>
<evidence type="ECO:0000313" key="2">
    <source>
        <dbReference type="Proteomes" id="UP000198211"/>
    </source>
</evidence>
<feature type="non-terminal residue" evidence="1">
    <location>
        <position position="53"/>
    </location>
</feature>
<dbReference type="Proteomes" id="UP000198211">
    <property type="component" value="Unassembled WGS sequence"/>
</dbReference>